<evidence type="ECO:0000313" key="1">
    <source>
        <dbReference type="EnsemblMetazoa" id="tetur17g01280.1"/>
    </source>
</evidence>
<reference evidence="1" key="2">
    <citation type="submission" date="2015-06" db="UniProtKB">
        <authorList>
            <consortium name="EnsemblMetazoa"/>
        </authorList>
    </citation>
    <scope>IDENTIFICATION</scope>
</reference>
<accession>T1KPP7</accession>
<keyword evidence="2" id="KW-1185">Reference proteome</keyword>
<organism evidence="1 2">
    <name type="scientific">Tetranychus urticae</name>
    <name type="common">Two-spotted spider mite</name>
    <dbReference type="NCBI Taxonomy" id="32264"/>
    <lineage>
        <taxon>Eukaryota</taxon>
        <taxon>Metazoa</taxon>
        <taxon>Ecdysozoa</taxon>
        <taxon>Arthropoda</taxon>
        <taxon>Chelicerata</taxon>
        <taxon>Arachnida</taxon>
        <taxon>Acari</taxon>
        <taxon>Acariformes</taxon>
        <taxon>Trombidiformes</taxon>
        <taxon>Prostigmata</taxon>
        <taxon>Eleutherengona</taxon>
        <taxon>Raphignathae</taxon>
        <taxon>Tetranychoidea</taxon>
        <taxon>Tetranychidae</taxon>
        <taxon>Tetranychus</taxon>
    </lineage>
</organism>
<proteinExistence type="predicted"/>
<dbReference type="EnsemblMetazoa" id="tetur17g01280.1">
    <property type="protein sequence ID" value="tetur17g01280.1"/>
    <property type="gene ID" value="tetur17g01280"/>
</dbReference>
<dbReference type="AlphaFoldDB" id="T1KPP7"/>
<reference evidence="2" key="1">
    <citation type="submission" date="2011-08" db="EMBL/GenBank/DDBJ databases">
        <authorList>
            <person name="Rombauts S."/>
        </authorList>
    </citation>
    <scope>NUCLEOTIDE SEQUENCE</scope>
    <source>
        <strain evidence="2">London</strain>
    </source>
</reference>
<name>T1KPP7_TETUR</name>
<sequence>MLNLPQWHQWLVYFGSKFPPRNPIYGHNEDGYCAFPYY</sequence>
<evidence type="ECO:0000313" key="2">
    <source>
        <dbReference type="Proteomes" id="UP000015104"/>
    </source>
</evidence>
<dbReference type="HOGENOM" id="CLU_3336193_0_0_1"/>
<dbReference type="EMBL" id="CAEY01000336">
    <property type="status" value="NOT_ANNOTATED_CDS"/>
    <property type="molecule type" value="Genomic_DNA"/>
</dbReference>
<protein>
    <submittedName>
        <fullName evidence="1">Uncharacterized protein</fullName>
    </submittedName>
</protein>
<dbReference type="Proteomes" id="UP000015104">
    <property type="component" value="Unassembled WGS sequence"/>
</dbReference>